<accession>A0ABP1RVY9</accession>
<sequence length="200" mass="22966">MSSNPNRYQTSKPNQTNFETKTNKLRNQTEQTPKAKSNYDTEAIPAIGIVRLAPIDRDPVYEPYRAILRGPLSIWDYGGLIRTPEIACKAFLAWGIIPDRCTCRCGRQMRPIARDNQLGFRWMCSDGCGVKSALEGTFFERSLLCPLSVARLLYHFLVKDKLVYASTSTGLAKTTVVDWYNFFREVLDVIQDQRLPTYWR</sequence>
<dbReference type="Proteomes" id="UP001642540">
    <property type="component" value="Unassembled WGS sequence"/>
</dbReference>
<name>A0ABP1RVY9_9HEXA</name>
<feature type="region of interest" description="Disordered" evidence="1">
    <location>
        <begin position="1"/>
        <end position="38"/>
    </location>
</feature>
<comment type="caution">
    <text evidence="2">The sequence shown here is derived from an EMBL/GenBank/DDBJ whole genome shotgun (WGS) entry which is preliminary data.</text>
</comment>
<protein>
    <recommendedName>
        <fullName evidence="4">Transposase</fullName>
    </recommendedName>
</protein>
<evidence type="ECO:0000313" key="2">
    <source>
        <dbReference type="EMBL" id="CAL8136918.1"/>
    </source>
</evidence>
<proteinExistence type="predicted"/>
<evidence type="ECO:0000256" key="1">
    <source>
        <dbReference type="SAM" id="MobiDB-lite"/>
    </source>
</evidence>
<gene>
    <name evidence="2" type="ORF">ODALV1_LOCUS26678</name>
</gene>
<reference evidence="2 3" key="1">
    <citation type="submission" date="2024-08" db="EMBL/GenBank/DDBJ databases">
        <authorList>
            <person name="Cucini C."/>
            <person name="Frati F."/>
        </authorList>
    </citation>
    <scope>NUCLEOTIDE SEQUENCE [LARGE SCALE GENOMIC DNA]</scope>
</reference>
<keyword evidence="3" id="KW-1185">Reference proteome</keyword>
<organism evidence="2 3">
    <name type="scientific">Orchesella dallaii</name>
    <dbReference type="NCBI Taxonomy" id="48710"/>
    <lineage>
        <taxon>Eukaryota</taxon>
        <taxon>Metazoa</taxon>
        <taxon>Ecdysozoa</taxon>
        <taxon>Arthropoda</taxon>
        <taxon>Hexapoda</taxon>
        <taxon>Collembola</taxon>
        <taxon>Entomobryomorpha</taxon>
        <taxon>Entomobryoidea</taxon>
        <taxon>Orchesellidae</taxon>
        <taxon>Orchesellinae</taxon>
        <taxon>Orchesella</taxon>
    </lineage>
</organism>
<evidence type="ECO:0000313" key="3">
    <source>
        <dbReference type="Proteomes" id="UP001642540"/>
    </source>
</evidence>
<dbReference type="EMBL" id="CAXLJM020000112">
    <property type="protein sequence ID" value="CAL8136918.1"/>
    <property type="molecule type" value="Genomic_DNA"/>
</dbReference>
<evidence type="ECO:0008006" key="4">
    <source>
        <dbReference type="Google" id="ProtNLM"/>
    </source>
</evidence>